<dbReference type="InterPro" id="IPR050766">
    <property type="entry name" value="Bact_Lucif_Oxidored"/>
</dbReference>
<dbReference type="OrthoDB" id="9776438at2"/>
<dbReference type="Gene3D" id="3.20.20.30">
    <property type="entry name" value="Luciferase-like domain"/>
    <property type="match status" value="1"/>
</dbReference>
<dbReference type="NCBIfam" id="TIGR03858">
    <property type="entry name" value="LLM_2I7G"/>
    <property type="match status" value="1"/>
</dbReference>
<evidence type="ECO:0000256" key="1">
    <source>
        <dbReference type="ARBA" id="ARBA00023002"/>
    </source>
</evidence>
<name>A0A316TSA8_9BACT</name>
<dbReference type="GO" id="GO:0016705">
    <property type="term" value="F:oxidoreductase activity, acting on paired donors, with incorporation or reduction of molecular oxygen"/>
    <property type="evidence" value="ECO:0007669"/>
    <property type="project" value="InterPro"/>
</dbReference>
<comment type="caution">
    <text evidence="4">The sequence shown here is derived from an EMBL/GenBank/DDBJ whole genome shotgun (WGS) entry which is preliminary data.</text>
</comment>
<evidence type="ECO:0000259" key="3">
    <source>
        <dbReference type="Pfam" id="PF00296"/>
    </source>
</evidence>
<accession>A0A316TSA8</accession>
<dbReference type="PANTHER" id="PTHR30137:SF8">
    <property type="entry name" value="BLR5498 PROTEIN"/>
    <property type="match status" value="1"/>
</dbReference>
<protein>
    <submittedName>
        <fullName evidence="4">LLM class flavin-dependent oxidoreductase</fullName>
    </submittedName>
</protein>
<sequence>MELGIYTFVENTPLGETGKPLHPAERLEHLLEEAELADQLGLDVFAVGEHHREEYVSSAPSVILSAIAAKTQNIRLSSSVTVLGSEESIRVYQQYATLDLLSKGRAEIMVGRGSFIESFPLFGYDLQNYEDLFEEKLQQLLEINDNEILHWKGAHTPDVNGRGVYPRALQSKLPIWRAVGGTPKSAYVTGALGLPMAIAIIGGYPEQFKPMAELHKRGAIENGHDPQPVSINSHGFIAETREEAIETAFPAFKTQMDKIGRERGWSPMTREQFEASCTLRGANVVGSADDVIQKILYQQKIFGHSRFLLQMSVGSIPHEKLLRSIELFAKEVAPAVREKIGALGV</sequence>
<dbReference type="GO" id="GO:0005829">
    <property type="term" value="C:cytosol"/>
    <property type="evidence" value="ECO:0007669"/>
    <property type="project" value="TreeGrafter"/>
</dbReference>
<gene>
    <name evidence="4" type="ORF">DDZ15_08970</name>
</gene>
<dbReference type="GO" id="GO:0004497">
    <property type="term" value="F:monooxygenase activity"/>
    <property type="evidence" value="ECO:0007669"/>
    <property type="project" value="UniProtKB-KW"/>
</dbReference>
<dbReference type="Proteomes" id="UP000245533">
    <property type="component" value="Unassembled WGS sequence"/>
</dbReference>
<dbReference type="PANTHER" id="PTHR30137">
    <property type="entry name" value="LUCIFERASE-LIKE MONOOXYGENASE"/>
    <property type="match status" value="1"/>
</dbReference>
<dbReference type="InterPro" id="IPR011251">
    <property type="entry name" value="Luciferase-like_dom"/>
</dbReference>
<dbReference type="Pfam" id="PF00296">
    <property type="entry name" value="Bac_luciferase"/>
    <property type="match status" value="1"/>
</dbReference>
<dbReference type="InterPro" id="IPR022290">
    <property type="entry name" value="LLM_Atu2307-like"/>
</dbReference>
<dbReference type="SUPFAM" id="SSF51679">
    <property type="entry name" value="Bacterial luciferase-like"/>
    <property type="match status" value="1"/>
</dbReference>
<evidence type="ECO:0000313" key="5">
    <source>
        <dbReference type="Proteomes" id="UP000245533"/>
    </source>
</evidence>
<keyword evidence="5" id="KW-1185">Reference proteome</keyword>
<evidence type="ECO:0000313" key="4">
    <source>
        <dbReference type="EMBL" id="PWN06748.1"/>
    </source>
</evidence>
<dbReference type="EMBL" id="QGGB01000006">
    <property type="protein sequence ID" value="PWN06748.1"/>
    <property type="molecule type" value="Genomic_DNA"/>
</dbReference>
<reference evidence="4 5" key="1">
    <citation type="submission" date="2018-05" db="EMBL/GenBank/DDBJ databases">
        <title>Rhodohalobacter halophilus gen. nov., sp. nov., a moderately halophilic member of the family Balneolaceae.</title>
        <authorList>
            <person name="Liu Z.-W."/>
        </authorList>
    </citation>
    <scope>NUCLEOTIDE SEQUENCE [LARGE SCALE GENOMIC DNA]</scope>
    <source>
        <strain evidence="4 5">8A47</strain>
    </source>
</reference>
<feature type="domain" description="Luciferase-like" evidence="3">
    <location>
        <begin position="1"/>
        <end position="298"/>
    </location>
</feature>
<dbReference type="InterPro" id="IPR036661">
    <property type="entry name" value="Luciferase-like_sf"/>
</dbReference>
<evidence type="ECO:0000256" key="2">
    <source>
        <dbReference type="ARBA" id="ARBA00023033"/>
    </source>
</evidence>
<organism evidence="4 5">
    <name type="scientific">Rhodohalobacter mucosus</name>
    <dbReference type="NCBI Taxonomy" id="2079485"/>
    <lineage>
        <taxon>Bacteria</taxon>
        <taxon>Pseudomonadati</taxon>
        <taxon>Balneolota</taxon>
        <taxon>Balneolia</taxon>
        <taxon>Balneolales</taxon>
        <taxon>Balneolaceae</taxon>
        <taxon>Rhodohalobacter</taxon>
    </lineage>
</organism>
<keyword evidence="1" id="KW-0560">Oxidoreductase</keyword>
<proteinExistence type="predicted"/>
<keyword evidence="2" id="KW-0503">Monooxygenase</keyword>
<dbReference type="AlphaFoldDB" id="A0A316TSA8"/>
<dbReference type="RefSeq" id="WP_109646862.1">
    <property type="nucleotide sequence ID" value="NZ_QGGB01000006.1"/>
</dbReference>